<proteinExistence type="predicted"/>
<keyword evidence="1" id="KW-0812">Transmembrane</keyword>
<sequence>MKKWQKTLLSLLSIGYLIGLALMLWPRLFAQCLQLLRQWHLNLDGNSQVIGHYYGLTLLGITLLIFLMVLFLPSQKHDVPLRVSSSGRLALSNDGITHFIQTQLSGEGLTNIRVKIKNTRHRRRFRVVADTTYQQHMVAKLPRLKQTLTDQLTTLLAGVNDVPVKIDMQINQANHSKRKTSRVI</sequence>
<evidence type="ECO:0000313" key="2">
    <source>
        <dbReference type="EMBL" id="NKZ18721.1"/>
    </source>
</evidence>
<organism evidence="2 3">
    <name type="scientific">Leuconostoc holzapfelii</name>
    <dbReference type="NCBI Taxonomy" id="434464"/>
    <lineage>
        <taxon>Bacteria</taxon>
        <taxon>Bacillati</taxon>
        <taxon>Bacillota</taxon>
        <taxon>Bacilli</taxon>
        <taxon>Lactobacillales</taxon>
        <taxon>Lactobacillaceae</taxon>
        <taxon>Leuconostoc</taxon>
    </lineage>
</organism>
<keyword evidence="1" id="KW-0472">Membrane</keyword>
<dbReference type="EMBL" id="JAAXPO010000006">
    <property type="protein sequence ID" value="NKZ18721.1"/>
    <property type="molecule type" value="Genomic_DNA"/>
</dbReference>
<dbReference type="RefSeq" id="WP_168677108.1">
    <property type="nucleotide sequence ID" value="NZ_BPKV01000006.1"/>
</dbReference>
<keyword evidence="1" id="KW-1133">Transmembrane helix</keyword>
<evidence type="ECO:0000256" key="1">
    <source>
        <dbReference type="SAM" id="Phobius"/>
    </source>
</evidence>
<gene>
    <name evidence="2" type="primary">amaP</name>
    <name evidence="2" type="ORF">HF966_05975</name>
</gene>
<dbReference type="AlphaFoldDB" id="A0A846ZH92"/>
<dbReference type="NCBIfam" id="NF033218">
    <property type="entry name" value="anchor_AmaP"/>
    <property type="match status" value="1"/>
</dbReference>
<dbReference type="Proteomes" id="UP000590460">
    <property type="component" value="Unassembled WGS sequence"/>
</dbReference>
<reference evidence="2 3" key="1">
    <citation type="submission" date="2020-04" db="EMBL/GenBank/DDBJ databases">
        <title>MicrobeNet Type strains.</title>
        <authorList>
            <person name="Nicholson A.C."/>
        </authorList>
    </citation>
    <scope>NUCLEOTIDE SEQUENCE [LARGE SCALE GENOMIC DNA]</scope>
    <source>
        <strain evidence="2 3">CCUG 54536</strain>
    </source>
</reference>
<feature type="transmembrane region" description="Helical" evidence="1">
    <location>
        <begin position="54"/>
        <end position="72"/>
    </location>
</feature>
<protein>
    <submittedName>
        <fullName evidence="2">Alkaline shock response membrane anchor protein AmaP</fullName>
    </submittedName>
</protein>
<evidence type="ECO:0000313" key="3">
    <source>
        <dbReference type="Proteomes" id="UP000590460"/>
    </source>
</evidence>
<accession>A0A846ZH92</accession>
<name>A0A846ZH92_9LACO</name>
<comment type="caution">
    <text evidence="2">The sequence shown here is derived from an EMBL/GenBank/DDBJ whole genome shotgun (WGS) entry which is preliminary data.</text>
</comment>